<protein>
    <recommendedName>
        <fullName evidence="4 5">Large ribosomal subunit protein uL4</fullName>
    </recommendedName>
</protein>
<comment type="function">
    <text evidence="5">Forms part of the polypeptide exit tunnel.</text>
</comment>
<dbReference type="Gene3D" id="3.40.1370.10">
    <property type="match status" value="1"/>
</dbReference>
<proteinExistence type="inferred from homology"/>
<dbReference type="InterPro" id="IPR002136">
    <property type="entry name" value="Ribosomal_uL4"/>
</dbReference>
<keyword evidence="5" id="KW-0699">rRNA-binding</keyword>
<accession>S5DME7</accession>
<organism evidence="7">
    <name type="scientific">Candidatus Actinomarina minuta</name>
    <dbReference type="NCBI Taxonomy" id="1389454"/>
    <lineage>
        <taxon>Bacteria</taxon>
        <taxon>Bacillati</taxon>
        <taxon>Actinomycetota</taxon>
        <taxon>Actinomycetes</taxon>
        <taxon>Candidatus Actinomarinidae</taxon>
        <taxon>Candidatus Actinomarinales</taxon>
        <taxon>Candidatus Actinomarineae</taxon>
        <taxon>Candidatus Actinomarinaceae</taxon>
        <taxon>Candidatus Actinomarina</taxon>
    </lineage>
</organism>
<dbReference type="InterPro" id="IPR013005">
    <property type="entry name" value="Ribosomal_uL4-like"/>
</dbReference>
<dbReference type="AlphaFoldDB" id="S5DME7"/>
<evidence type="ECO:0000256" key="6">
    <source>
        <dbReference type="SAM" id="MobiDB-lite"/>
    </source>
</evidence>
<evidence type="ECO:0000313" key="7">
    <source>
        <dbReference type="EMBL" id="AGQ20099.1"/>
    </source>
</evidence>
<feature type="region of interest" description="Disordered" evidence="6">
    <location>
        <begin position="56"/>
        <end position="94"/>
    </location>
</feature>
<dbReference type="GO" id="GO:0003735">
    <property type="term" value="F:structural constituent of ribosome"/>
    <property type="evidence" value="ECO:0007669"/>
    <property type="project" value="InterPro"/>
</dbReference>
<dbReference type="InterPro" id="IPR023574">
    <property type="entry name" value="Ribosomal_uL4_dom_sf"/>
</dbReference>
<comment type="function">
    <text evidence="5">One of the primary rRNA binding proteins, this protein initially binds near the 5'-end of the 23S rRNA. It is important during the early stages of 50S assembly. It makes multiple contacts with different domains of the 23S rRNA in the assembled 50S subunit and ribosome.</text>
</comment>
<dbReference type="GO" id="GO:0006412">
    <property type="term" value="P:translation"/>
    <property type="evidence" value="ECO:0007669"/>
    <property type="project" value="UniProtKB-UniRule"/>
</dbReference>
<dbReference type="PANTHER" id="PTHR10746:SF6">
    <property type="entry name" value="LARGE RIBOSOMAL SUBUNIT PROTEIN UL4M"/>
    <property type="match status" value="1"/>
</dbReference>
<gene>
    <name evidence="5" type="primary">rplD</name>
</gene>
<dbReference type="HAMAP" id="MF_01328_B">
    <property type="entry name" value="Ribosomal_uL4_B"/>
    <property type="match status" value="1"/>
</dbReference>
<dbReference type="GO" id="GO:1990904">
    <property type="term" value="C:ribonucleoprotein complex"/>
    <property type="evidence" value="ECO:0007669"/>
    <property type="project" value="UniProtKB-KW"/>
</dbReference>
<comment type="similarity">
    <text evidence="1 5">Belongs to the universal ribosomal protein uL4 family.</text>
</comment>
<dbReference type="NCBIfam" id="TIGR03953">
    <property type="entry name" value="rplD_bact"/>
    <property type="match status" value="1"/>
</dbReference>
<name>S5DME7_9ACTN</name>
<evidence type="ECO:0000256" key="2">
    <source>
        <dbReference type="ARBA" id="ARBA00022980"/>
    </source>
</evidence>
<evidence type="ECO:0000256" key="1">
    <source>
        <dbReference type="ARBA" id="ARBA00010528"/>
    </source>
</evidence>
<evidence type="ECO:0000256" key="3">
    <source>
        <dbReference type="ARBA" id="ARBA00023274"/>
    </source>
</evidence>
<keyword evidence="2 5" id="KW-0689">Ribosomal protein</keyword>
<evidence type="ECO:0000256" key="4">
    <source>
        <dbReference type="ARBA" id="ARBA00035244"/>
    </source>
</evidence>
<keyword evidence="5" id="KW-0694">RNA-binding</keyword>
<reference evidence="7" key="1">
    <citation type="journal article" date="2013" name="Sci. Rep.">
        <title>Metagenomics uncovers a new group of low GC and ultra-small marine Actinobacteria.</title>
        <authorList>
            <person name="Ghai R."/>
            <person name="Mizuno C.M."/>
            <person name="Picazo A."/>
            <person name="Camacho A."/>
            <person name="Rodriguez-Valera F."/>
        </authorList>
    </citation>
    <scope>NUCLEOTIDE SEQUENCE</scope>
</reference>
<keyword evidence="3 5" id="KW-0687">Ribonucleoprotein</keyword>
<dbReference type="Pfam" id="PF00573">
    <property type="entry name" value="Ribosomal_L4"/>
    <property type="match status" value="1"/>
</dbReference>
<dbReference type="GO" id="GO:0019843">
    <property type="term" value="F:rRNA binding"/>
    <property type="evidence" value="ECO:0007669"/>
    <property type="project" value="UniProtKB-UniRule"/>
</dbReference>
<comment type="subunit">
    <text evidence="5">Part of the 50S ribosomal subunit.</text>
</comment>
<sequence length="207" mass="22837">MTVKIDTINISDNKVSKKQYKFEPIEEINLGLLHQVVKGSRTNFRNNTASVKTRAQVSGTGAKPWAQKGTGRARQGSLRSPQFIGGGIAHGPGTRVYRDRTPKKMKKKALNMAISQRLSEGSVFVLSGKDFDTPSTKQAVASLKELKIERGFTFVYSDNDENLHRSFKNIKNSRLVSVKKLAAIDVISTDDTIFSDNAISTFLGDES</sequence>
<dbReference type="EMBL" id="KC811150">
    <property type="protein sequence ID" value="AGQ20099.1"/>
    <property type="molecule type" value="Genomic_DNA"/>
</dbReference>
<dbReference type="PANTHER" id="PTHR10746">
    <property type="entry name" value="50S RIBOSOMAL PROTEIN L4"/>
    <property type="match status" value="1"/>
</dbReference>
<dbReference type="GO" id="GO:0005840">
    <property type="term" value="C:ribosome"/>
    <property type="evidence" value="ECO:0007669"/>
    <property type="project" value="UniProtKB-KW"/>
</dbReference>
<dbReference type="SUPFAM" id="SSF52166">
    <property type="entry name" value="Ribosomal protein L4"/>
    <property type="match status" value="1"/>
</dbReference>
<evidence type="ECO:0000256" key="5">
    <source>
        <dbReference type="HAMAP-Rule" id="MF_01328"/>
    </source>
</evidence>